<dbReference type="InterPro" id="IPR036291">
    <property type="entry name" value="NAD(P)-bd_dom_sf"/>
</dbReference>
<gene>
    <name evidence="5" type="ORF">Q4521_17845</name>
</gene>
<evidence type="ECO:0000256" key="1">
    <source>
        <dbReference type="ARBA" id="ARBA00022450"/>
    </source>
</evidence>
<dbReference type="SUPFAM" id="SSF56801">
    <property type="entry name" value="Acetyl-CoA synthetase-like"/>
    <property type="match status" value="1"/>
</dbReference>
<dbReference type="PANTHER" id="PTHR44845:SF6">
    <property type="entry name" value="BETA-ALANINE-ACTIVATING ENZYME"/>
    <property type="match status" value="1"/>
</dbReference>
<dbReference type="NCBIfam" id="TIGR01746">
    <property type="entry name" value="Thioester-redct"/>
    <property type="match status" value="1"/>
</dbReference>
<keyword evidence="2" id="KW-0597">Phosphoprotein</keyword>
<reference evidence="5" key="1">
    <citation type="submission" date="2023-07" db="EMBL/GenBank/DDBJ databases">
        <title>Genome content predicts the carbon catabolic preferences of heterotrophic bacteria.</title>
        <authorList>
            <person name="Gralka M."/>
        </authorList>
    </citation>
    <scope>NUCLEOTIDE SEQUENCE</scope>
    <source>
        <strain evidence="5">I3M17_2</strain>
    </source>
</reference>
<dbReference type="InterPro" id="IPR000873">
    <property type="entry name" value="AMP-dep_synth/lig_dom"/>
</dbReference>
<dbReference type="PIRSF" id="PIRSF001617">
    <property type="entry name" value="Alpha-AR"/>
    <property type="match status" value="1"/>
</dbReference>
<dbReference type="PROSITE" id="PS00455">
    <property type="entry name" value="AMP_BINDING"/>
    <property type="match status" value="1"/>
</dbReference>
<dbReference type="InterPro" id="IPR023213">
    <property type="entry name" value="CAT-like_dom_sf"/>
</dbReference>
<dbReference type="Gene3D" id="3.40.50.720">
    <property type="entry name" value="NAD(P)-binding Rossmann-like Domain"/>
    <property type="match status" value="1"/>
</dbReference>
<dbReference type="Gene3D" id="3.30.559.30">
    <property type="entry name" value="Nonribosomal peptide synthetase, condensation domain"/>
    <property type="match status" value="1"/>
</dbReference>
<dbReference type="Gene3D" id="3.30.300.30">
    <property type="match status" value="1"/>
</dbReference>
<dbReference type="SUPFAM" id="SSF47336">
    <property type="entry name" value="ACP-like"/>
    <property type="match status" value="1"/>
</dbReference>
<keyword evidence="1" id="KW-0596">Phosphopantetheine</keyword>
<dbReference type="Pfam" id="PF07993">
    <property type="entry name" value="NAD_binding_4"/>
    <property type="match status" value="1"/>
</dbReference>
<dbReference type="SMART" id="SM00823">
    <property type="entry name" value="PKS_PP"/>
    <property type="match status" value="1"/>
</dbReference>
<dbReference type="EMBL" id="JAUOPB010000014">
    <property type="protein sequence ID" value="MDO6424353.1"/>
    <property type="molecule type" value="Genomic_DNA"/>
</dbReference>
<dbReference type="PANTHER" id="PTHR44845">
    <property type="entry name" value="CARRIER DOMAIN-CONTAINING PROTEIN"/>
    <property type="match status" value="1"/>
</dbReference>
<evidence type="ECO:0000256" key="3">
    <source>
        <dbReference type="ARBA" id="ARBA00022598"/>
    </source>
</evidence>
<accession>A0AAW7X9M4</accession>
<dbReference type="GO" id="GO:0016874">
    <property type="term" value="F:ligase activity"/>
    <property type="evidence" value="ECO:0007669"/>
    <property type="project" value="UniProtKB-KW"/>
</dbReference>
<dbReference type="InterPro" id="IPR020845">
    <property type="entry name" value="AMP-binding_CS"/>
</dbReference>
<keyword evidence="3" id="KW-0436">Ligase</keyword>
<dbReference type="Gene3D" id="3.40.50.12780">
    <property type="entry name" value="N-terminal domain of ligase-like"/>
    <property type="match status" value="1"/>
</dbReference>
<dbReference type="Pfam" id="PF13193">
    <property type="entry name" value="AMP-binding_C"/>
    <property type="match status" value="1"/>
</dbReference>
<dbReference type="Gene3D" id="3.30.559.10">
    <property type="entry name" value="Chloramphenicol acetyltransferase-like domain"/>
    <property type="match status" value="1"/>
</dbReference>
<dbReference type="PROSITE" id="PS50075">
    <property type="entry name" value="CARRIER"/>
    <property type="match status" value="1"/>
</dbReference>
<dbReference type="InterPro" id="IPR025110">
    <property type="entry name" value="AMP-bd_C"/>
</dbReference>
<dbReference type="SUPFAM" id="SSF52777">
    <property type="entry name" value="CoA-dependent acyltransferases"/>
    <property type="match status" value="2"/>
</dbReference>
<proteinExistence type="predicted"/>
<dbReference type="InterPro" id="IPR013120">
    <property type="entry name" value="FAR_NAD-bd"/>
</dbReference>
<dbReference type="InterPro" id="IPR010080">
    <property type="entry name" value="Thioester_reductase-like_dom"/>
</dbReference>
<dbReference type="InterPro" id="IPR045851">
    <property type="entry name" value="AMP-bd_C_sf"/>
</dbReference>
<sequence>MSSATVESSGVLASASAQQSLTPAQLGIWLGQQRLGRSGLYNAAEVLWFEGELNINLFCRAISYVFCQAEGLHQRFVLMGERPVQEAYYSPEYCRAEIVDLSKQGLSLNKTREIMLSEARLDQSKWFDLAEQVPFKNVVYKLSNKHTAWYMRIHHIACDGYGFALLSQKVVDVYNAWHQQAKPTANTNGTKQVASSNKLFGNYSKVVHEELGYVTCDRHVKAEKFWQDYLENVPTPISLAERDAPYDCLPTKAEAIIQREALNQLKKLALQLGATWPEIIYALVAAQLFRKTGAAEIVLGLPVMNRLGRASINVPAMVMNIIPLRISIARGGTLKKIITTVQAQIKQTRPHQQYRYEDIRASRQANNLSGRVYSAVVNVMPFDRPLTMPNCSVTTQTLAAGPVEDLAFSAVALSDGGLRLAVEGNAHLYSEPALQALLSELSKTFCELCEDVASQTSEQYLLAEQVIDINNLSLIRGDALSFVPSSVLHLFLQQVEANPNHAALVCGAVKLSYQQLANKIALAAFGMANLGVNEGAVVAIELPRGIEAIITSFACLILNACYVFIDPNGPQARNVRIVSDAAPALIVCDDEQVEIVEVKANSDKSGNTATRYGVRAVCYTSLLQHNQPAPDYINTLCSQVDADASAYMVYTSGSTGNPKGVIISNRALAEFVCSAISRYNITSADRVLHFAPLHFDASIEEIFCSLCAGASLVIRSEEMAQSFEIFERECNQQNISVLDLPTAFWHEWVSYRENQNSVCSTSELPQAIRTVIIGGEAVQPAKLALWHKTKGQSRAVLLNTYGPSEATVVATVAALNTNDVHIGTPLAGRAIAVVNSEGRCVVRGAEGELCLLGAGLGLGYKNLPELSVEKFITATHLQGLLQEPLPAYRTGDKVKINSDGQIEFIGRLDDTVKISGQLVNPLELENVLLNHAAINEVAVVVDKSEQRVALYAFVVLGKNSIEHLAHKKLRDYIRDNLPAVMMPNIIELCESLPKTTAGKIDKKRLLAAASAAPKHQSDMPSDAYLSEQNLNSNQRLNRYQLAVLSVWRDVLGRSDIALHDDFFELGGQSLQVLQIANRLTKQLNGVITSPLPADMLFRHSVANELANAIAQLDASDTAISAKPVGNEIPREVSEDIALSDAFLNEINSAIAAITSYNTSSNKNIFLTGATGFVGAQLLNTLLAESDGKIFCLLRADSQEQAQRKLVDAMLKQDCWRSDYASRVIPVLGDLEKPDFGLPQSVLREITQSVSSVIHNAANTSVVRDYNAMRKANTLSTKQALLLAVRAKASFHLVSTVAVLDFSSPNKITDEQQEVAVCWHQGLRDGYQQSKWAAEAIVAQALKIGYPAAIYRLGRVVGEPRTGYVNANDLAWLIIAASVRLGAFPILDVSEPWTSVDNVARVIARASLQRKPIEPIVHITPNNPQSFAQLFKRLKNVGYLLPSVTMPEWLGRLAESTHPADNALLAFFTMQQPSAVKGGASGIANKNCKNLVSQLNLDESLLSNDKVDSNFAKYISFAQSAGIISKPSTERVRVSTAAPSVTKHIENAAVDEGASYGV</sequence>
<evidence type="ECO:0000313" key="6">
    <source>
        <dbReference type="Proteomes" id="UP001169760"/>
    </source>
</evidence>
<evidence type="ECO:0000259" key="4">
    <source>
        <dbReference type="PROSITE" id="PS50075"/>
    </source>
</evidence>
<dbReference type="InterPro" id="IPR001242">
    <property type="entry name" value="Condensation_dom"/>
</dbReference>
<dbReference type="Proteomes" id="UP001169760">
    <property type="component" value="Unassembled WGS sequence"/>
</dbReference>
<dbReference type="CDD" id="cd05235">
    <property type="entry name" value="SDR_e1"/>
    <property type="match status" value="1"/>
</dbReference>
<comment type="caution">
    <text evidence="5">The sequence shown here is derived from an EMBL/GenBank/DDBJ whole genome shotgun (WGS) entry which is preliminary data.</text>
</comment>
<evidence type="ECO:0000313" key="5">
    <source>
        <dbReference type="EMBL" id="MDO6424353.1"/>
    </source>
</evidence>
<dbReference type="Gene3D" id="1.10.1200.10">
    <property type="entry name" value="ACP-like"/>
    <property type="match status" value="1"/>
</dbReference>
<dbReference type="InterPro" id="IPR042099">
    <property type="entry name" value="ANL_N_sf"/>
</dbReference>
<dbReference type="InterPro" id="IPR020806">
    <property type="entry name" value="PKS_PP-bd"/>
</dbReference>
<dbReference type="SUPFAM" id="SSF51735">
    <property type="entry name" value="NAD(P)-binding Rossmann-fold domains"/>
    <property type="match status" value="1"/>
</dbReference>
<feature type="domain" description="Carrier" evidence="4">
    <location>
        <begin position="1034"/>
        <end position="1113"/>
    </location>
</feature>
<dbReference type="GO" id="GO:0031177">
    <property type="term" value="F:phosphopantetheine binding"/>
    <property type="evidence" value="ECO:0007669"/>
    <property type="project" value="InterPro"/>
</dbReference>
<dbReference type="Pfam" id="PF00668">
    <property type="entry name" value="Condensation"/>
    <property type="match status" value="1"/>
</dbReference>
<dbReference type="RefSeq" id="WP_303493708.1">
    <property type="nucleotide sequence ID" value="NZ_JAUOPB010000014.1"/>
</dbReference>
<protein>
    <submittedName>
        <fullName evidence="5">Thioester reductase domain-containing protein</fullName>
    </submittedName>
</protein>
<evidence type="ECO:0000256" key="2">
    <source>
        <dbReference type="ARBA" id="ARBA00022553"/>
    </source>
</evidence>
<name>A0AAW7X9M4_9GAMM</name>
<organism evidence="5 6">
    <name type="scientific">Saccharophagus degradans</name>
    <dbReference type="NCBI Taxonomy" id="86304"/>
    <lineage>
        <taxon>Bacteria</taxon>
        <taxon>Pseudomonadati</taxon>
        <taxon>Pseudomonadota</taxon>
        <taxon>Gammaproteobacteria</taxon>
        <taxon>Cellvibrionales</taxon>
        <taxon>Cellvibrionaceae</taxon>
        <taxon>Saccharophagus</taxon>
    </lineage>
</organism>
<dbReference type="InterPro" id="IPR009081">
    <property type="entry name" value="PP-bd_ACP"/>
</dbReference>
<dbReference type="InterPro" id="IPR036736">
    <property type="entry name" value="ACP-like_sf"/>
</dbReference>
<dbReference type="Pfam" id="PF00550">
    <property type="entry name" value="PP-binding"/>
    <property type="match status" value="1"/>
</dbReference>
<dbReference type="Pfam" id="PF00501">
    <property type="entry name" value="AMP-binding"/>
    <property type="match status" value="1"/>
</dbReference>